<evidence type="ECO:0000313" key="5">
    <source>
        <dbReference type="Proteomes" id="UP000585609"/>
    </source>
</evidence>
<reference evidence="4 5" key="1">
    <citation type="journal article" date="2020" name="Front. Microbiol.">
        <title>Single-cell genomics of novel Actinobacteria with the Wood-Ljungdahl pathway discovered in a serpentinizing system.</title>
        <authorList>
            <person name="Merino N."/>
            <person name="Kawai M."/>
            <person name="Boyd E.S."/>
            <person name="Colman D.R."/>
            <person name="McGlynn S.E."/>
            <person name="Nealson K.H."/>
            <person name="Kurokawa K."/>
            <person name="Hongoh Y."/>
        </authorList>
    </citation>
    <scope>NUCLEOTIDE SEQUENCE [LARGE SCALE GENOMIC DNA]</scope>
    <source>
        <strain evidence="4 5">S09_30</strain>
    </source>
</reference>
<feature type="active site" description="Proton acceptor" evidence="3">
    <location>
        <position position="38"/>
    </location>
</feature>
<feature type="non-terminal residue" evidence="4">
    <location>
        <position position="1"/>
    </location>
</feature>
<dbReference type="GO" id="GO:0016861">
    <property type="term" value="F:intramolecular oxidoreductase activity, interconverting aldoses and ketoses"/>
    <property type="evidence" value="ECO:0007669"/>
    <property type="project" value="UniProtKB-ARBA"/>
</dbReference>
<dbReference type="InterPro" id="IPR051812">
    <property type="entry name" value="SPI_LacAB/RpiB"/>
</dbReference>
<protein>
    <submittedName>
        <fullName evidence="4">Ribose 5-phosphate isomerase B</fullName>
    </submittedName>
</protein>
<dbReference type="EMBL" id="BLRW01000029">
    <property type="protein sequence ID" value="GFP22908.1"/>
    <property type="molecule type" value="Genomic_DNA"/>
</dbReference>
<organism evidence="4 5">
    <name type="scientific">Candidatus Hakubella thermalkaliphila</name>
    <dbReference type="NCBI Taxonomy" id="2754717"/>
    <lineage>
        <taxon>Bacteria</taxon>
        <taxon>Bacillati</taxon>
        <taxon>Actinomycetota</taxon>
        <taxon>Actinomycetota incertae sedis</taxon>
        <taxon>Candidatus Hakubellales</taxon>
        <taxon>Candidatus Hakubellaceae</taxon>
        <taxon>Candidatus Hakubella</taxon>
    </lineage>
</organism>
<dbReference type="GO" id="GO:0005975">
    <property type="term" value="P:carbohydrate metabolic process"/>
    <property type="evidence" value="ECO:0007669"/>
    <property type="project" value="InterPro"/>
</dbReference>
<keyword evidence="2 4" id="KW-0413">Isomerase</keyword>
<dbReference type="InterPro" id="IPR003500">
    <property type="entry name" value="RpiB_LacA_LacB"/>
</dbReference>
<name>A0A6V8NRE6_9ACTN</name>
<dbReference type="PANTHER" id="PTHR43732">
    <property type="entry name" value="RIBOSE 5-PHOSPHATE ISOMERASE-RELATED"/>
    <property type="match status" value="1"/>
</dbReference>
<proteinExistence type="inferred from homology"/>
<comment type="similarity">
    <text evidence="1">Belongs to the LacAB/RpiB family.</text>
</comment>
<dbReference type="Pfam" id="PF02502">
    <property type="entry name" value="LacAB_rpiB"/>
    <property type="match status" value="1"/>
</dbReference>
<dbReference type="InterPro" id="IPR036569">
    <property type="entry name" value="RpiB_LacA_LacB_sf"/>
</dbReference>
<dbReference type="SUPFAM" id="SSF89623">
    <property type="entry name" value="Ribose/Galactose isomerase RpiB/AlsB"/>
    <property type="match status" value="1"/>
</dbReference>
<evidence type="ECO:0000256" key="1">
    <source>
        <dbReference type="ARBA" id="ARBA00008754"/>
    </source>
</evidence>
<dbReference type="Proteomes" id="UP000585609">
    <property type="component" value="Unassembled WGS sequence"/>
</dbReference>
<evidence type="ECO:0000313" key="4">
    <source>
        <dbReference type="EMBL" id="GFP22908.1"/>
    </source>
</evidence>
<feature type="active site" description="Proton donor" evidence="3">
    <location>
        <position position="71"/>
    </location>
</feature>
<dbReference type="NCBIfam" id="TIGR00689">
    <property type="entry name" value="rpiB_lacA_lacB"/>
    <property type="match status" value="1"/>
</dbReference>
<dbReference type="PANTHER" id="PTHR43732:SF1">
    <property type="entry name" value="RIBOSE 5-PHOSPHATE ISOMERASE"/>
    <property type="match status" value="1"/>
</dbReference>
<dbReference type="Gene3D" id="3.40.1400.10">
    <property type="entry name" value="Sugar-phosphate isomerase, RpiB/LacA/LacB"/>
    <property type="match status" value="1"/>
</dbReference>
<gene>
    <name evidence="4" type="ORF">HKBW3S09_00375</name>
</gene>
<dbReference type="InterPro" id="IPR004785">
    <property type="entry name" value="RpiB"/>
</dbReference>
<sequence length="123" mass="13541">QITDFGTNSPDSVDYPLYSYQVARSVSRGENERGILICATGIGMTIAANKVKGIRATPCHDSFTATKSRSHNDSNVLVMGAQIVDVETALEIVSIWLEEKFTGGRHERRVREITQIEEGTLDV</sequence>
<dbReference type="NCBIfam" id="NF004051">
    <property type="entry name" value="PRK05571.1"/>
    <property type="match status" value="1"/>
</dbReference>
<dbReference type="NCBIfam" id="TIGR01120">
    <property type="entry name" value="rpiB"/>
    <property type="match status" value="1"/>
</dbReference>
<evidence type="ECO:0000256" key="2">
    <source>
        <dbReference type="ARBA" id="ARBA00023235"/>
    </source>
</evidence>
<accession>A0A6V8NRE6</accession>
<evidence type="ECO:0000256" key="3">
    <source>
        <dbReference type="PIRSR" id="PIRSR005384-1"/>
    </source>
</evidence>
<dbReference type="AlphaFoldDB" id="A0A6V8NRE6"/>
<dbReference type="PIRSF" id="PIRSF005384">
    <property type="entry name" value="RpiB_LacA_B"/>
    <property type="match status" value="1"/>
</dbReference>
<comment type="caution">
    <text evidence="4">The sequence shown here is derived from an EMBL/GenBank/DDBJ whole genome shotgun (WGS) entry which is preliminary data.</text>
</comment>